<dbReference type="AlphaFoldDB" id="A0AAD5Q0Q8"/>
<gene>
    <name evidence="1" type="ORF">P43SY_011776</name>
</gene>
<keyword evidence="2" id="KW-1185">Reference proteome</keyword>
<accession>A0AAD5Q0Q8</accession>
<evidence type="ECO:0000313" key="1">
    <source>
        <dbReference type="EMBL" id="KAJ0390426.1"/>
    </source>
</evidence>
<dbReference type="Proteomes" id="UP001209570">
    <property type="component" value="Unassembled WGS sequence"/>
</dbReference>
<proteinExistence type="predicted"/>
<evidence type="ECO:0000313" key="2">
    <source>
        <dbReference type="Proteomes" id="UP001209570"/>
    </source>
</evidence>
<dbReference type="EMBL" id="JAKCXM010002136">
    <property type="protein sequence ID" value="KAJ0390426.1"/>
    <property type="molecule type" value="Genomic_DNA"/>
</dbReference>
<sequence>MRHVRPLRSQLEGFDNAVRRGLRHLLKLPQSATTALMHAPVSGGGLGLLPLTEQHEALQIAHAWQMLHSPDAAVRATARHQVRAICAKRHTLDADHWSAEREDELVSSFLNGTLASSPHAPPKRRNGDIGSLWVDVRRHLQTYELQLEPRDDNGTRLELQLKVPHHRHWLSHRTVLRHIKLHLKLRHLDRWRSLSDQGRTVRTHGGAGAKFISTGGGLTDADVRFAVNARVNQLDTHATLKRRRLRANATCRSPNCSRAETLAHVLNHCPANMDVIRQRHDQALEQIGAAIKKTPDVAGGHAELRLNATVPEPS</sequence>
<organism evidence="1 2">
    <name type="scientific">Pythium insidiosum</name>
    <name type="common">Pythiosis disease agent</name>
    <dbReference type="NCBI Taxonomy" id="114742"/>
    <lineage>
        <taxon>Eukaryota</taxon>
        <taxon>Sar</taxon>
        <taxon>Stramenopiles</taxon>
        <taxon>Oomycota</taxon>
        <taxon>Peronosporomycetes</taxon>
        <taxon>Pythiales</taxon>
        <taxon>Pythiaceae</taxon>
        <taxon>Pythium</taxon>
    </lineage>
</organism>
<reference evidence="1" key="1">
    <citation type="submission" date="2021-12" db="EMBL/GenBank/DDBJ databases">
        <title>Prjna785345.</title>
        <authorList>
            <person name="Rujirawat T."/>
            <person name="Krajaejun T."/>
        </authorList>
    </citation>
    <scope>NUCLEOTIDE SEQUENCE</scope>
    <source>
        <strain evidence="1">Pi057C3</strain>
    </source>
</reference>
<comment type="caution">
    <text evidence="1">The sequence shown here is derived from an EMBL/GenBank/DDBJ whole genome shotgun (WGS) entry which is preliminary data.</text>
</comment>
<evidence type="ECO:0008006" key="3">
    <source>
        <dbReference type="Google" id="ProtNLM"/>
    </source>
</evidence>
<name>A0AAD5Q0Q8_PYTIN</name>
<dbReference type="PANTHER" id="PTHR35450:SF2">
    <property type="entry name" value="REVERSE TRANSCRIPTASE DOMAIN-CONTAINING PROTEIN"/>
    <property type="match status" value="1"/>
</dbReference>
<dbReference type="PANTHER" id="PTHR35450">
    <property type="entry name" value="REVERSE TRANSCRIPTASE DOMAIN-CONTAINING PROTEIN"/>
    <property type="match status" value="1"/>
</dbReference>
<protein>
    <recommendedName>
        <fullName evidence="3">Reverse transcriptase</fullName>
    </recommendedName>
</protein>